<keyword evidence="6 7" id="KW-0012">Acyltransferase</keyword>
<comment type="subcellular location">
    <subcellularLocation>
        <location evidence="1">Cell inner membrane</location>
    </subcellularLocation>
</comment>
<dbReference type="Proteomes" id="UP000671879">
    <property type="component" value="Chromosome"/>
</dbReference>
<gene>
    <name evidence="7" type="ORF">KAR29_02230</name>
</gene>
<evidence type="ECO:0000313" key="8">
    <source>
        <dbReference type="Proteomes" id="UP000671879"/>
    </source>
</evidence>
<dbReference type="RefSeq" id="WP_274374029.1">
    <property type="nucleotide sequence ID" value="NZ_CP072943.1"/>
</dbReference>
<dbReference type="GO" id="GO:0016746">
    <property type="term" value="F:acyltransferase activity"/>
    <property type="evidence" value="ECO:0007669"/>
    <property type="project" value="UniProtKB-KW"/>
</dbReference>
<evidence type="ECO:0000256" key="1">
    <source>
        <dbReference type="ARBA" id="ARBA00004533"/>
    </source>
</evidence>
<dbReference type="Pfam" id="PF03279">
    <property type="entry name" value="Lip_A_acyltrans"/>
    <property type="match status" value="1"/>
</dbReference>
<evidence type="ECO:0000256" key="2">
    <source>
        <dbReference type="ARBA" id="ARBA00022475"/>
    </source>
</evidence>
<evidence type="ECO:0000313" key="7">
    <source>
        <dbReference type="EMBL" id="QTX32775.1"/>
    </source>
</evidence>
<name>A0A9Q7A8X9_9BACT</name>
<keyword evidence="5" id="KW-0472">Membrane</keyword>
<sequence length="294" mass="32774">MPPRRQQKTWCALSCIERLARLLPRRSAVALGAFLGGVVHFVSRKKVDAAEARCVRALGVGVTTAREIVARSYRNLGRSVMEFYRLPLLSDGWDRLVTVHGEEHLRRAHERGRGVILLTAHFGSWELAAATVARRGFPMNAIGAEQRDERVTEKIASLRASAGVTTIGKGFDLKAALRCLREGQILGVLLDQDPREKGMVVPFLGLPASTPYGPVKLAHRLGAAVVPLFIVRRPDGTGHDLHLLPELEGRDGPFGEDLEADLALCNEVLSRWIAEYPDHWLWLYPRWMSTLDRR</sequence>
<dbReference type="PANTHER" id="PTHR30606">
    <property type="entry name" value="LIPID A BIOSYNTHESIS LAUROYL ACYLTRANSFERASE"/>
    <property type="match status" value="1"/>
</dbReference>
<protein>
    <submittedName>
        <fullName evidence="7">Lysophospholipid acyltransferase family protein</fullName>
    </submittedName>
</protein>
<dbReference type="CDD" id="cd07984">
    <property type="entry name" value="LPLAT_LABLAT-like"/>
    <property type="match status" value="1"/>
</dbReference>
<dbReference type="InterPro" id="IPR004960">
    <property type="entry name" value="LipA_acyltrans"/>
</dbReference>
<dbReference type="GO" id="GO:0009247">
    <property type="term" value="P:glycolipid biosynthetic process"/>
    <property type="evidence" value="ECO:0007669"/>
    <property type="project" value="UniProtKB-ARBA"/>
</dbReference>
<proteinExistence type="predicted"/>
<keyword evidence="4" id="KW-0808">Transferase</keyword>
<dbReference type="AlphaFoldDB" id="A0A9Q7A8X9"/>
<organism evidence="7 8">
    <name type="scientific">Aminithiophilus ramosus</name>
    <dbReference type="NCBI Taxonomy" id="3029084"/>
    <lineage>
        <taxon>Bacteria</taxon>
        <taxon>Thermotogati</taxon>
        <taxon>Synergistota</taxon>
        <taxon>Synergistia</taxon>
        <taxon>Synergistales</taxon>
        <taxon>Aminithiophilaceae</taxon>
        <taxon>Aminithiophilus</taxon>
    </lineage>
</organism>
<keyword evidence="8" id="KW-1185">Reference proteome</keyword>
<evidence type="ECO:0000256" key="6">
    <source>
        <dbReference type="ARBA" id="ARBA00023315"/>
    </source>
</evidence>
<keyword evidence="2" id="KW-1003">Cell membrane</keyword>
<dbReference type="PANTHER" id="PTHR30606:SF10">
    <property type="entry name" value="PHOSPHATIDYLINOSITOL MANNOSIDE ACYLTRANSFERASE"/>
    <property type="match status" value="1"/>
</dbReference>
<dbReference type="EMBL" id="CP072943">
    <property type="protein sequence ID" value="QTX32775.1"/>
    <property type="molecule type" value="Genomic_DNA"/>
</dbReference>
<keyword evidence="3" id="KW-0997">Cell inner membrane</keyword>
<evidence type="ECO:0000256" key="5">
    <source>
        <dbReference type="ARBA" id="ARBA00023136"/>
    </source>
</evidence>
<evidence type="ECO:0000256" key="4">
    <source>
        <dbReference type="ARBA" id="ARBA00022679"/>
    </source>
</evidence>
<evidence type="ECO:0000256" key="3">
    <source>
        <dbReference type="ARBA" id="ARBA00022519"/>
    </source>
</evidence>
<reference evidence="8" key="1">
    <citation type="submission" date="2021-04" db="EMBL/GenBank/DDBJ databases">
        <title>A novel Synergistetes isolate from a pyrite-forming mixed culture.</title>
        <authorList>
            <person name="Bunk B."/>
            <person name="Sproer C."/>
            <person name="Spring S."/>
            <person name="Pester M."/>
        </authorList>
    </citation>
    <scope>NUCLEOTIDE SEQUENCE [LARGE SCALE GENOMIC DNA]</scope>
    <source>
        <strain evidence="8">J.5.4.2-T.3.5.2</strain>
    </source>
</reference>
<accession>A0A9Q7A8X9</accession>
<dbReference type="KEGG" id="aram:KAR29_02230"/>
<dbReference type="GO" id="GO:0005886">
    <property type="term" value="C:plasma membrane"/>
    <property type="evidence" value="ECO:0007669"/>
    <property type="project" value="UniProtKB-SubCell"/>
</dbReference>